<dbReference type="EMBL" id="LAZR01001711">
    <property type="protein sequence ID" value="KKN40338.1"/>
    <property type="molecule type" value="Genomic_DNA"/>
</dbReference>
<gene>
    <name evidence="1" type="ORF">LCGC14_0734420</name>
</gene>
<proteinExistence type="predicted"/>
<accession>A0A0F9TFX2</accession>
<reference evidence="1" key="1">
    <citation type="journal article" date="2015" name="Nature">
        <title>Complex archaea that bridge the gap between prokaryotes and eukaryotes.</title>
        <authorList>
            <person name="Spang A."/>
            <person name="Saw J.H."/>
            <person name="Jorgensen S.L."/>
            <person name="Zaremba-Niedzwiedzka K."/>
            <person name="Martijn J."/>
            <person name="Lind A.E."/>
            <person name="van Eijk R."/>
            <person name="Schleper C."/>
            <person name="Guy L."/>
            <person name="Ettema T.J."/>
        </authorList>
    </citation>
    <scope>NUCLEOTIDE SEQUENCE</scope>
</reference>
<evidence type="ECO:0000313" key="1">
    <source>
        <dbReference type="EMBL" id="KKN40338.1"/>
    </source>
</evidence>
<protein>
    <submittedName>
        <fullName evidence="1">Uncharacterized protein</fullName>
    </submittedName>
</protein>
<organism evidence="1">
    <name type="scientific">marine sediment metagenome</name>
    <dbReference type="NCBI Taxonomy" id="412755"/>
    <lineage>
        <taxon>unclassified sequences</taxon>
        <taxon>metagenomes</taxon>
        <taxon>ecological metagenomes</taxon>
    </lineage>
</organism>
<name>A0A0F9TFX2_9ZZZZ</name>
<comment type="caution">
    <text evidence="1">The sequence shown here is derived from an EMBL/GenBank/DDBJ whole genome shotgun (WGS) entry which is preliminary data.</text>
</comment>
<sequence length="196" mass="22176">MGEFAWRSAPAIVRPMQDLAFIEIDEMWLAENPEGWQSRLGSRLPFLFTELEEGIQESAAVNYADIEVVGRAEAYKSYVGTGNREIQLTFQFRVQGIEVGAFLETAIDNEVLQPAHWLEALKYPYVGDDELSHAPPPCLLQVGQLFSGRVVATDVQRTWQSPFEPESLLPHGAEVTCTFTVTREFIGNFDFENEWT</sequence>
<dbReference type="AlphaFoldDB" id="A0A0F9TFX2"/>